<protein>
    <submittedName>
        <fullName evidence="4">Two-component system response regulator</fullName>
    </submittedName>
</protein>
<dbReference type="InterPro" id="IPR050595">
    <property type="entry name" value="Bact_response_regulator"/>
</dbReference>
<dbReference type="PANTHER" id="PTHR44591">
    <property type="entry name" value="STRESS RESPONSE REGULATOR PROTEIN 1"/>
    <property type="match status" value="1"/>
</dbReference>
<dbReference type="Proteomes" id="UP000235025">
    <property type="component" value="Unassembled WGS sequence"/>
</dbReference>
<dbReference type="SUPFAM" id="SSF52172">
    <property type="entry name" value="CheY-like"/>
    <property type="match status" value="1"/>
</dbReference>
<sequence length="378" mass="43210">MITMTSYQAGQLHNLLQDLQMRKVSGVFYIDINRNTEKNLRTRVLILNNGSIVYGGLKFINNQDFARNIGKKLNHTWAENAIKFAVQKLQNPSSFREILDIVVRIRVFKWEEIEDIVHTQVVQVLELALPNSGSLRIDSNVECDLGYGKDNHGLDWPEIMQDVTRRQQQWTTLSAVFPYMDAVPKLTPKGLQVVTDSAVRQHLQQWVDGKRSLIDIAEQLDQDPLKLAESYMTWATSGWMILEGYPSVTPAVPFVKPKKPIVLSVDDSIIVQAMIQQTLGDRYELILANNAIDALKTINTQPVELLLLDVTMPGIDGLEFCRTVRRIPKFKQLPIIMLTARNKFSDKLRGQIAGATHYLTKPFEHKQLLELVEKCIYW</sequence>
<evidence type="ECO:0000313" key="4">
    <source>
        <dbReference type="EMBL" id="PMB01235.1"/>
    </source>
</evidence>
<gene>
    <name evidence="4" type="ORF">CEN50_00190</name>
</gene>
<dbReference type="PANTHER" id="PTHR44591:SF3">
    <property type="entry name" value="RESPONSE REGULATORY DOMAIN-CONTAINING PROTEIN"/>
    <property type="match status" value="1"/>
</dbReference>
<evidence type="ECO:0000313" key="5">
    <source>
        <dbReference type="Proteomes" id="UP000235025"/>
    </source>
</evidence>
<dbReference type="Gene3D" id="3.40.50.2300">
    <property type="match status" value="1"/>
</dbReference>
<accession>A0A2N6KML2</accession>
<dbReference type="SMART" id="SM00448">
    <property type="entry name" value="REC"/>
    <property type="match status" value="1"/>
</dbReference>
<comment type="caution">
    <text evidence="4">The sequence shown here is derived from an EMBL/GenBank/DDBJ whole genome shotgun (WGS) entry which is preliminary data.</text>
</comment>
<dbReference type="PROSITE" id="PS50110">
    <property type="entry name" value="RESPONSE_REGULATORY"/>
    <property type="match status" value="1"/>
</dbReference>
<proteinExistence type="predicted"/>
<keyword evidence="1 2" id="KW-0597">Phosphoprotein</keyword>
<evidence type="ECO:0000259" key="3">
    <source>
        <dbReference type="PROSITE" id="PS50110"/>
    </source>
</evidence>
<dbReference type="Pfam" id="PF00072">
    <property type="entry name" value="Response_reg"/>
    <property type="match status" value="1"/>
</dbReference>
<dbReference type="InterPro" id="IPR001789">
    <property type="entry name" value="Sig_transdc_resp-reg_receiver"/>
</dbReference>
<evidence type="ECO:0000256" key="1">
    <source>
        <dbReference type="ARBA" id="ARBA00022553"/>
    </source>
</evidence>
<feature type="modified residue" description="4-aspartylphosphate" evidence="2">
    <location>
        <position position="309"/>
    </location>
</feature>
<dbReference type="GO" id="GO:0000160">
    <property type="term" value="P:phosphorelay signal transduction system"/>
    <property type="evidence" value="ECO:0007669"/>
    <property type="project" value="InterPro"/>
</dbReference>
<evidence type="ECO:0000256" key="2">
    <source>
        <dbReference type="PROSITE-ProRule" id="PRU00169"/>
    </source>
</evidence>
<organism evidence="4 5">
    <name type="scientific">Fischerella thermalis CCMEE 5268</name>
    <dbReference type="NCBI Taxonomy" id="2019662"/>
    <lineage>
        <taxon>Bacteria</taxon>
        <taxon>Bacillati</taxon>
        <taxon>Cyanobacteriota</taxon>
        <taxon>Cyanophyceae</taxon>
        <taxon>Nostocales</taxon>
        <taxon>Hapalosiphonaceae</taxon>
        <taxon>Fischerella</taxon>
    </lineage>
</organism>
<dbReference type="InterPro" id="IPR011006">
    <property type="entry name" value="CheY-like_superfamily"/>
</dbReference>
<dbReference type="EMBL" id="NMQA01000003">
    <property type="protein sequence ID" value="PMB01235.1"/>
    <property type="molecule type" value="Genomic_DNA"/>
</dbReference>
<reference evidence="4 5" key="1">
    <citation type="submission" date="2017-07" db="EMBL/GenBank/DDBJ databases">
        <title>Genomes of Fischerella (Mastigocladus) sp. strains.</title>
        <authorList>
            <person name="Miller S.R."/>
        </authorList>
    </citation>
    <scope>NUCLEOTIDE SEQUENCE [LARGE SCALE GENOMIC DNA]</scope>
    <source>
        <strain evidence="4 5">CCMEE 5268</strain>
    </source>
</reference>
<dbReference type="AlphaFoldDB" id="A0A2N6KML2"/>
<name>A0A2N6KML2_9CYAN</name>
<feature type="domain" description="Response regulatory" evidence="3">
    <location>
        <begin position="261"/>
        <end position="376"/>
    </location>
</feature>